<dbReference type="AlphaFoldDB" id="A0A367LPU0"/>
<evidence type="ECO:0000313" key="2">
    <source>
        <dbReference type="Proteomes" id="UP000253664"/>
    </source>
</evidence>
<evidence type="ECO:0008006" key="3">
    <source>
        <dbReference type="Google" id="ProtNLM"/>
    </source>
</evidence>
<sequence length="132" mass="15188">MTTSSIDVIHAYRHLYRSLLQAVQHAAPARYAGRDLLREAFRARGATLSPVGVKRTLWFLQAAAREAGLEHKILKNLLRVRTVQFASTSDWRKRFQDSQFKKDPMQEERAAAERHYQMTIAMLNSSMGLCLR</sequence>
<dbReference type="Proteomes" id="UP000253664">
    <property type="component" value="Unassembled WGS sequence"/>
</dbReference>
<keyword evidence="2" id="KW-1185">Reference proteome</keyword>
<dbReference type="STRING" id="1330021.A0A367LPU0"/>
<gene>
    <name evidence="1" type="ORF">L249_2297</name>
</gene>
<dbReference type="OrthoDB" id="4392610at2759"/>
<evidence type="ECO:0000313" key="1">
    <source>
        <dbReference type="EMBL" id="RCI16438.1"/>
    </source>
</evidence>
<reference evidence="1 2" key="1">
    <citation type="journal article" date="2015" name="BMC Genomics">
        <title>Insights from the genome of Ophiocordyceps polyrhachis-furcata to pathogenicity and host specificity in insect fungi.</title>
        <authorList>
            <person name="Wichadakul D."/>
            <person name="Kobmoo N."/>
            <person name="Ingsriswang S."/>
            <person name="Tangphatsornruang S."/>
            <person name="Chantasingh D."/>
            <person name="Luangsa-ard J.J."/>
            <person name="Eurwilaichitr L."/>
        </authorList>
    </citation>
    <scope>NUCLEOTIDE SEQUENCE [LARGE SCALE GENOMIC DNA]</scope>
    <source>
        <strain evidence="1 2">BCC 54312</strain>
    </source>
</reference>
<proteinExistence type="predicted"/>
<protein>
    <recommendedName>
        <fullName evidence="3">DUF1763-domain-containing protein</fullName>
    </recommendedName>
</protein>
<dbReference type="EMBL" id="LKCN02000001">
    <property type="protein sequence ID" value="RCI16438.1"/>
    <property type="molecule type" value="Genomic_DNA"/>
</dbReference>
<name>A0A367LPU0_9HYPO</name>
<comment type="caution">
    <text evidence="1">The sequence shown here is derived from an EMBL/GenBank/DDBJ whole genome shotgun (WGS) entry which is preliminary data.</text>
</comment>
<organism evidence="1 2">
    <name type="scientific">Ophiocordyceps polyrhachis-furcata BCC 54312</name>
    <dbReference type="NCBI Taxonomy" id="1330021"/>
    <lineage>
        <taxon>Eukaryota</taxon>
        <taxon>Fungi</taxon>
        <taxon>Dikarya</taxon>
        <taxon>Ascomycota</taxon>
        <taxon>Pezizomycotina</taxon>
        <taxon>Sordariomycetes</taxon>
        <taxon>Hypocreomycetidae</taxon>
        <taxon>Hypocreales</taxon>
        <taxon>Ophiocordycipitaceae</taxon>
        <taxon>Ophiocordyceps</taxon>
    </lineage>
</organism>
<accession>A0A367LPU0</accession>